<evidence type="ECO:0000313" key="2">
    <source>
        <dbReference type="EMBL" id="KAG9328519.1"/>
    </source>
</evidence>
<accession>A0A8T2MJH3</accession>
<protein>
    <submittedName>
        <fullName evidence="2">Uncharacterized protein</fullName>
    </submittedName>
</protein>
<name>A0A8T2MJH3_9TELE</name>
<gene>
    <name evidence="2" type="ORF">JZ751_013460</name>
</gene>
<proteinExistence type="predicted"/>
<dbReference type="OrthoDB" id="1922221at2759"/>
<dbReference type="AlphaFoldDB" id="A0A8T2MJH3"/>
<reference evidence="2" key="1">
    <citation type="thesis" date="2021" institute="BYU ScholarsArchive" country="Provo, UT, USA">
        <title>Applications of and Algorithms for Genome Assembly and Genomic Analyses with an Emphasis on Marine Teleosts.</title>
        <authorList>
            <person name="Pickett B.D."/>
        </authorList>
    </citation>
    <scope>NUCLEOTIDE SEQUENCE</scope>
    <source>
        <strain evidence="2">HI-2016</strain>
    </source>
</reference>
<dbReference type="EMBL" id="JAFBMS010002136">
    <property type="protein sequence ID" value="KAG9328519.1"/>
    <property type="molecule type" value="Genomic_DNA"/>
</dbReference>
<dbReference type="Proteomes" id="UP000824540">
    <property type="component" value="Unassembled WGS sequence"/>
</dbReference>
<evidence type="ECO:0000313" key="3">
    <source>
        <dbReference type="Proteomes" id="UP000824540"/>
    </source>
</evidence>
<organism evidence="2 3">
    <name type="scientific">Albula glossodonta</name>
    <name type="common">roundjaw bonefish</name>
    <dbReference type="NCBI Taxonomy" id="121402"/>
    <lineage>
        <taxon>Eukaryota</taxon>
        <taxon>Metazoa</taxon>
        <taxon>Chordata</taxon>
        <taxon>Craniata</taxon>
        <taxon>Vertebrata</taxon>
        <taxon>Euteleostomi</taxon>
        <taxon>Actinopterygii</taxon>
        <taxon>Neopterygii</taxon>
        <taxon>Teleostei</taxon>
        <taxon>Albuliformes</taxon>
        <taxon>Albulidae</taxon>
        <taxon>Albula</taxon>
    </lineage>
</organism>
<keyword evidence="3" id="KW-1185">Reference proteome</keyword>
<evidence type="ECO:0000256" key="1">
    <source>
        <dbReference type="SAM" id="MobiDB-lite"/>
    </source>
</evidence>
<comment type="caution">
    <text evidence="2">The sequence shown here is derived from an EMBL/GenBank/DDBJ whole genome shotgun (WGS) entry which is preliminary data.</text>
</comment>
<sequence>MNVYYQIRSSQLERSLRGLREHFRKHSTTSTSSGSLCSPAMQAKRKDTPTRKLPKRPG</sequence>
<feature type="region of interest" description="Disordered" evidence="1">
    <location>
        <begin position="22"/>
        <end position="58"/>
    </location>
</feature>